<keyword evidence="1" id="KW-0472">Membrane</keyword>
<dbReference type="Proteomes" id="UP000095787">
    <property type="component" value="Unassembled WGS sequence"/>
</dbReference>
<reference evidence="2 3" key="1">
    <citation type="submission" date="2015-09" db="EMBL/GenBank/DDBJ databases">
        <authorList>
            <consortium name="Pathogen Informatics"/>
        </authorList>
    </citation>
    <scope>NUCLEOTIDE SEQUENCE [LARGE SCALE GENOMIC DNA]</scope>
    <source>
        <strain evidence="2 3">2789STDY5834841</strain>
    </source>
</reference>
<dbReference type="AlphaFoldDB" id="A0A173YW08"/>
<evidence type="ECO:0000313" key="2">
    <source>
        <dbReference type="EMBL" id="CUN67727.1"/>
    </source>
</evidence>
<sequence>MNIGLILLMLIGGSVGVFSTLYILISLPVIIFLKIYRKIRFGASLYD</sequence>
<dbReference type="RefSeq" id="WP_004846894.1">
    <property type="nucleotide sequence ID" value="NZ_DBGCFV010000001.1"/>
</dbReference>
<evidence type="ECO:0000256" key="1">
    <source>
        <dbReference type="SAM" id="Phobius"/>
    </source>
</evidence>
<keyword evidence="1" id="KW-1133">Transmembrane helix</keyword>
<name>A0A173YW08_9FIRM</name>
<keyword evidence="1" id="KW-0812">Transmembrane</keyword>
<evidence type="ECO:0000313" key="3">
    <source>
        <dbReference type="Proteomes" id="UP000095787"/>
    </source>
</evidence>
<protein>
    <submittedName>
        <fullName evidence="2">Uncharacterized protein</fullName>
    </submittedName>
</protein>
<dbReference type="EMBL" id="CYZO01000005">
    <property type="protein sequence ID" value="CUN67727.1"/>
    <property type="molecule type" value="Genomic_DNA"/>
</dbReference>
<accession>A0A173YW08</accession>
<organism evidence="2 3">
    <name type="scientific">[Ruminococcus] torques</name>
    <dbReference type="NCBI Taxonomy" id="33039"/>
    <lineage>
        <taxon>Bacteria</taxon>
        <taxon>Bacillati</taxon>
        <taxon>Bacillota</taxon>
        <taxon>Clostridia</taxon>
        <taxon>Lachnospirales</taxon>
        <taxon>Lachnospiraceae</taxon>
        <taxon>Mediterraneibacter</taxon>
    </lineage>
</organism>
<gene>
    <name evidence="2" type="ORF">ERS852456_00524</name>
</gene>
<feature type="transmembrane region" description="Helical" evidence="1">
    <location>
        <begin position="6"/>
        <end position="33"/>
    </location>
</feature>
<proteinExistence type="predicted"/>